<proteinExistence type="predicted"/>
<gene>
    <name evidence="2" type="ORF">J7I42_21720</name>
</gene>
<comment type="caution">
    <text evidence="2">The sequence shown here is derived from an EMBL/GenBank/DDBJ whole genome shotgun (WGS) entry which is preliminary data.</text>
</comment>
<reference evidence="2 3" key="1">
    <citation type="submission" date="2021-03" db="EMBL/GenBank/DDBJ databases">
        <title>Assistant Professor.</title>
        <authorList>
            <person name="Huq M.A."/>
        </authorList>
    </citation>
    <scope>NUCLEOTIDE SEQUENCE [LARGE SCALE GENOMIC DNA]</scope>
    <source>
        <strain evidence="2 3">MAH-29</strain>
    </source>
</reference>
<protein>
    <submittedName>
        <fullName evidence="2">DUF3347 domain-containing protein</fullName>
    </submittedName>
</protein>
<name>A0ABS3YYC1_9BACT</name>
<dbReference type="Proteomes" id="UP000677244">
    <property type="component" value="Unassembled WGS sequence"/>
</dbReference>
<sequence length="164" mass="18162">MKYFLITLISYALLSSFVSPHFGTPGKVTGSYLLLKDRLIVSDSMAASGHALTLSQELEKMKLSKKQFKPTDTIEKVQAAAVQLAKAISATHNINKQRAYFAELSTRVWVLLEKEKKPAYPLYKQVCPMTGVSWISKDSAIKNPYYPKNMLTCGKVTAVIGATN</sequence>
<feature type="domain" description="DUF3347" evidence="1">
    <location>
        <begin position="28"/>
        <end position="114"/>
    </location>
</feature>
<evidence type="ECO:0000313" key="2">
    <source>
        <dbReference type="EMBL" id="MBO9202924.1"/>
    </source>
</evidence>
<evidence type="ECO:0000313" key="3">
    <source>
        <dbReference type="Proteomes" id="UP000677244"/>
    </source>
</evidence>
<dbReference type="RefSeq" id="WP_209140978.1">
    <property type="nucleotide sequence ID" value="NZ_JAGHKO010000005.1"/>
</dbReference>
<dbReference type="Pfam" id="PF11827">
    <property type="entry name" value="DUF3347"/>
    <property type="match status" value="1"/>
</dbReference>
<keyword evidence="3" id="KW-1185">Reference proteome</keyword>
<organism evidence="2 3">
    <name type="scientific">Niastella soli</name>
    <dbReference type="NCBI Taxonomy" id="2821487"/>
    <lineage>
        <taxon>Bacteria</taxon>
        <taxon>Pseudomonadati</taxon>
        <taxon>Bacteroidota</taxon>
        <taxon>Chitinophagia</taxon>
        <taxon>Chitinophagales</taxon>
        <taxon>Chitinophagaceae</taxon>
        <taxon>Niastella</taxon>
    </lineage>
</organism>
<accession>A0ABS3YYC1</accession>
<dbReference type="EMBL" id="JAGHKO010000005">
    <property type="protein sequence ID" value="MBO9202924.1"/>
    <property type="molecule type" value="Genomic_DNA"/>
</dbReference>
<evidence type="ECO:0000259" key="1">
    <source>
        <dbReference type="Pfam" id="PF11827"/>
    </source>
</evidence>
<dbReference type="InterPro" id="IPR021782">
    <property type="entry name" value="DUF3347"/>
</dbReference>